<dbReference type="RefSeq" id="WP_043872747.1">
    <property type="nucleotide sequence ID" value="NZ_CCVW01000001.1"/>
</dbReference>
<feature type="transmembrane region" description="Helical" evidence="1">
    <location>
        <begin position="101"/>
        <end position="121"/>
    </location>
</feature>
<keyword evidence="1" id="KW-0472">Membrane</keyword>
<evidence type="ECO:0000313" key="2">
    <source>
        <dbReference type="EMBL" id="CDZ76152.1"/>
    </source>
</evidence>
<keyword evidence="1" id="KW-1133">Transmembrane helix</keyword>
<dbReference type="Pfam" id="PF06127">
    <property type="entry name" value="Mpo1-like"/>
    <property type="match status" value="1"/>
</dbReference>
<gene>
    <name evidence="2" type="ORF">BN59_00418</name>
</gene>
<dbReference type="Proteomes" id="UP000044071">
    <property type="component" value="Unassembled WGS sequence"/>
</dbReference>
<dbReference type="OrthoDB" id="5515308at2"/>
<dbReference type="PANTHER" id="PTHR28026:SF9">
    <property type="entry name" value="2-HYDROXY-PALMITIC ACID DIOXYGENASE MPO1"/>
    <property type="match status" value="1"/>
</dbReference>
<protein>
    <submittedName>
        <fullName evidence="2">Putative membrane protein</fullName>
    </submittedName>
</protein>
<dbReference type="STRING" id="1034943.BN59_00418"/>
<dbReference type="GO" id="GO:0046521">
    <property type="term" value="P:sphingoid catabolic process"/>
    <property type="evidence" value="ECO:0007669"/>
    <property type="project" value="TreeGrafter"/>
</dbReference>
<evidence type="ECO:0000313" key="3">
    <source>
        <dbReference type="Proteomes" id="UP000044071"/>
    </source>
</evidence>
<dbReference type="AlphaFoldDB" id="A0A078KT66"/>
<dbReference type="EMBL" id="CCSB01000001">
    <property type="protein sequence ID" value="CDZ76152.1"/>
    <property type="molecule type" value="Genomic_DNA"/>
</dbReference>
<keyword evidence="1" id="KW-0812">Transmembrane</keyword>
<feature type="transmembrane region" description="Helical" evidence="1">
    <location>
        <begin position="73"/>
        <end position="92"/>
    </location>
</feature>
<organism evidence="2 3">
    <name type="scientific">Legionella massiliensis</name>
    <dbReference type="NCBI Taxonomy" id="1034943"/>
    <lineage>
        <taxon>Bacteria</taxon>
        <taxon>Pseudomonadati</taxon>
        <taxon>Pseudomonadota</taxon>
        <taxon>Gammaproteobacteria</taxon>
        <taxon>Legionellales</taxon>
        <taxon>Legionellaceae</taxon>
        <taxon>Legionella</taxon>
    </lineage>
</organism>
<keyword evidence="3" id="KW-1185">Reference proteome</keyword>
<evidence type="ECO:0000256" key="1">
    <source>
        <dbReference type="SAM" id="Phobius"/>
    </source>
</evidence>
<proteinExistence type="predicted"/>
<feature type="transmembrane region" description="Helical" evidence="1">
    <location>
        <begin position="49"/>
        <end position="67"/>
    </location>
</feature>
<name>A0A078KT66_9GAMM</name>
<feature type="transmembrane region" description="Helical" evidence="1">
    <location>
        <begin position="22"/>
        <end position="42"/>
    </location>
</feature>
<dbReference type="eggNOG" id="COG4539">
    <property type="taxonomic scope" value="Bacteria"/>
</dbReference>
<sequence>MNSFIEQAKFYAAYHQKPITRYTHFIGVPLIIFSVMVFFGFLHLIIPGVMDITLAGLASLVLLGYYYYLNWRIALALTLIFIVLLWFANLVSQNGPNSTSLWVFIITFVLGWAFQLVGHFIEGKRPAFMDNLWQSLIAPMYLTAELFFLAGYMHDLQREIESAPTSDETTDVKSE</sequence>
<dbReference type="InterPro" id="IPR009305">
    <property type="entry name" value="Mpo1-like"/>
</dbReference>
<reference evidence="2 3" key="1">
    <citation type="submission" date="2014-06" db="EMBL/GenBank/DDBJ databases">
        <authorList>
            <person name="Urmite Genomes Urmite Genomes"/>
        </authorList>
    </citation>
    <scope>NUCLEOTIDE SEQUENCE [LARGE SCALE GENOMIC DNA]</scope>
</reference>
<dbReference type="GO" id="GO:0016020">
    <property type="term" value="C:membrane"/>
    <property type="evidence" value="ECO:0007669"/>
    <property type="project" value="GOC"/>
</dbReference>
<feature type="transmembrane region" description="Helical" evidence="1">
    <location>
        <begin position="133"/>
        <end position="152"/>
    </location>
</feature>
<dbReference type="PANTHER" id="PTHR28026">
    <property type="entry name" value="DUF962 DOMAIN PROTEIN (AFU_ORTHOLOGUE AFUA_8G05310)"/>
    <property type="match status" value="1"/>
</dbReference>
<accession>A0A078KT66</accession>